<protein>
    <submittedName>
        <fullName evidence="3">Uncharacterized protein</fullName>
    </submittedName>
</protein>
<dbReference type="EMBL" id="LR796842">
    <property type="protein sequence ID" value="CAB4169524.1"/>
    <property type="molecule type" value="Genomic_DNA"/>
</dbReference>
<feature type="coiled-coil region" evidence="1">
    <location>
        <begin position="728"/>
        <end position="764"/>
    </location>
</feature>
<evidence type="ECO:0000256" key="1">
    <source>
        <dbReference type="SAM" id="Coils"/>
    </source>
</evidence>
<name>A0A6J5QH61_9CAUD</name>
<dbReference type="EMBL" id="LR797245">
    <property type="protein sequence ID" value="CAB4195685.1"/>
    <property type="molecule type" value="Genomic_DNA"/>
</dbReference>
<reference evidence="3" key="1">
    <citation type="submission" date="2020-05" db="EMBL/GenBank/DDBJ databases">
        <authorList>
            <person name="Chiriac C."/>
            <person name="Salcher M."/>
            <person name="Ghai R."/>
            <person name="Kavagutti S V."/>
        </authorList>
    </citation>
    <scope>NUCLEOTIDE SEQUENCE</scope>
</reference>
<evidence type="ECO:0000313" key="3">
    <source>
        <dbReference type="EMBL" id="CAB4181686.1"/>
    </source>
</evidence>
<proteinExistence type="predicted"/>
<evidence type="ECO:0000313" key="5">
    <source>
        <dbReference type="EMBL" id="CAB4211644.1"/>
    </source>
</evidence>
<evidence type="ECO:0000313" key="2">
    <source>
        <dbReference type="EMBL" id="CAB4169524.1"/>
    </source>
</evidence>
<evidence type="ECO:0000313" key="4">
    <source>
        <dbReference type="EMBL" id="CAB4195685.1"/>
    </source>
</evidence>
<keyword evidence="1" id="KW-0175">Coiled coil</keyword>
<dbReference type="EMBL" id="LR797017">
    <property type="protein sequence ID" value="CAB4181686.1"/>
    <property type="molecule type" value="Genomic_DNA"/>
</dbReference>
<organism evidence="3">
    <name type="scientific">uncultured Caudovirales phage</name>
    <dbReference type="NCBI Taxonomy" id="2100421"/>
    <lineage>
        <taxon>Viruses</taxon>
        <taxon>Duplodnaviria</taxon>
        <taxon>Heunggongvirae</taxon>
        <taxon>Uroviricota</taxon>
        <taxon>Caudoviricetes</taxon>
        <taxon>Peduoviridae</taxon>
        <taxon>Maltschvirus</taxon>
        <taxon>Maltschvirus maltsch</taxon>
    </lineage>
</organism>
<gene>
    <name evidence="3" type="ORF">UFOVP1070_57</name>
    <name evidence="4" type="ORF">UFOVP1302_27</name>
    <name evidence="5" type="ORF">UFOVP1416_5</name>
    <name evidence="2" type="ORF">UFOVP895_30</name>
</gene>
<accession>A0A6J5QH61</accession>
<dbReference type="EMBL" id="LR797379">
    <property type="protein sequence ID" value="CAB4211644.1"/>
    <property type="molecule type" value="Genomic_DNA"/>
</dbReference>
<sequence length="811" mass="90141">MAIDKAMSEPEKLSDVGLDIQIINPDAVSIETEDGGALVILGPELSQDMEPDFSANLAEYMDEGDLSALGQELVDDVESDLRSREDWEQTYKKGLDLLGLKIEDRSTPWPGACGVFHPILSEAAVRFQSQAIMETFPAGGPVKTKIIGRTTPERQQQALRVKEDLNYMLTEKMSEYRSEHERMLFALPLAGAAFKKVYFDPTLGRPTSLYVPAEDFVVPYGASDLQTSNRYTHIMRRYPNEIRKLQVINFYRDVDLSTPVPNKNEIQRVKDKLSGEQQIDTDDRHVLLEVHVDLDLAGYEDVGKDGEPTGVAIPYVVTVERSTGVVLSIYRNWKEDDALKLKRQHFVQYSYIPGFGFYPFGLIHLVGGIAKSATSILRQLVDAGTLANLPAGLKARGLRIKGDSTPLMPGEFRDVDIPSGAIKDSITFLPYKEPSQVLAGLLGTLVEEGRRFASIADLQIGDANQSAPVGTTLALMERAMKVMSAVQARLHASLKQELSLLVDIIRTHMKGDYEYETDIGATRTEDYDGRIDVIPVTDPNSASLSQRVVQYQAALQLAAQSPQMYDLPELHRQMLTVLGIQDPGKIIPNTNEKKPMDPISENMAILSGKPVKAFLYQDHEAHIKVHMSAMQDPKILQIVGQSPQASMIQAAATAHIAEHIGFQYRREIENQLGVELPPPDESLPEDIEVALSKLVADAAGKLLQKDQAEAQQQQIQQKMQDPVVMAQMQDAQNKTAEIQRKAAKDRADQELREKQQQIELERIASQERIAGVNAGIKAMSQRQSNDHRAEYDRGKIKLDAMRLGADLMKGK</sequence>